<name>A0A366FC81_9HYPH</name>
<evidence type="ECO:0000256" key="1">
    <source>
        <dbReference type="SAM" id="MobiDB-lite"/>
    </source>
</evidence>
<accession>A0A366FC81</accession>
<organism evidence="2 3">
    <name type="scientific">Roseiarcus fermentans</name>
    <dbReference type="NCBI Taxonomy" id="1473586"/>
    <lineage>
        <taxon>Bacteria</taxon>
        <taxon>Pseudomonadati</taxon>
        <taxon>Pseudomonadota</taxon>
        <taxon>Alphaproteobacteria</taxon>
        <taxon>Hyphomicrobiales</taxon>
        <taxon>Roseiarcaceae</taxon>
        <taxon>Roseiarcus</taxon>
    </lineage>
</organism>
<gene>
    <name evidence="2" type="ORF">DFR50_11480</name>
</gene>
<dbReference type="AlphaFoldDB" id="A0A366FC81"/>
<proteinExistence type="predicted"/>
<dbReference type="Proteomes" id="UP000253529">
    <property type="component" value="Unassembled WGS sequence"/>
</dbReference>
<evidence type="ECO:0000313" key="2">
    <source>
        <dbReference type="EMBL" id="RBP12251.1"/>
    </source>
</evidence>
<feature type="region of interest" description="Disordered" evidence="1">
    <location>
        <begin position="138"/>
        <end position="172"/>
    </location>
</feature>
<reference evidence="2 3" key="1">
    <citation type="submission" date="2018-06" db="EMBL/GenBank/DDBJ databases">
        <title>Genomic Encyclopedia of Type Strains, Phase IV (KMG-IV): sequencing the most valuable type-strain genomes for metagenomic binning, comparative biology and taxonomic classification.</title>
        <authorList>
            <person name="Goeker M."/>
        </authorList>
    </citation>
    <scope>NUCLEOTIDE SEQUENCE [LARGE SCALE GENOMIC DNA]</scope>
    <source>
        <strain evidence="2 3">DSM 24875</strain>
    </source>
</reference>
<protein>
    <submittedName>
        <fullName evidence="2">Uncharacterized protein</fullName>
    </submittedName>
</protein>
<keyword evidence="3" id="KW-1185">Reference proteome</keyword>
<dbReference type="EMBL" id="QNRK01000014">
    <property type="protein sequence ID" value="RBP12251.1"/>
    <property type="molecule type" value="Genomic_DNA"/>
</dbReference>
<sequence length="219" mass="23102">MGWKGPTSAIAACPVLTGNDPRSTSTRQFNATFAIGETAPGGKACRRPNRIISRTARVRTPTHGGVGPAHLRALRSRSATAASRRLPGGRTVRRNAGCMDEGRKGHAVLPAATNARSRPVRVFQHFYVASAATSAVSSPARFADPPRPRASTSRAGRSVVRQVGDLPPVGDTVRVRRSLGPGAAEPPQAWRQPFVGVDPAIARAARTLVNRHKNAAAFA</sequence>
<evidence type="ECO:0000313" key="3">
    <source>
        <dbReference type="Proteomes" id="UP000253529"/>
    </source>
</evidence>
<comment type="caution">
    <text evidence="2">The sequence shown here is derived from an EMBL/GenBank/DDBJ whole genome shotgun (WGS) entry which is preliminary data.</text>
</comment>